<dbReference type="GO" id="GO:0005737">
    <property type="term" value="C:cytoplasm"/>
    <property type="evidence" value="ECO:0007669"/>
    <property type="project" value="TreeGrafter"/>
</dbReference>
<evidence type="ECO:0000256" key="1">
    <source>
        <dbReference type="ARBA" id="ARBA00001957"/>
    </source>
</evidence>
<proteinExistence type="inferred from homology"/>
<dbReference type="FunFam" id="3.30.300.30:FF:000010">
    <property type="entry name" value="Enterobactin synthetase component F"/>
    <property type="match status" value="2"/>
</dbReference>
<dbReference type="SMART" id="SM00823">
    <property type="entry name" value="PKS_PP"/>
    <property type="match status" value="2"/>
</dbReference>
<dbReference type="GO" id="GO:0044550">
    <property type="term" value="P:secondary metabolite biosynthetic process"/>
    <property type="evidence" value="ECO:0007669"/>
    <property type="project" value="TreeGrafter"/>
</dbReference>
<evidence type="ECO:0000313" key="7">
    <source>
        <dbReference type="EMBL" id="BCJ69177.1"/>
    </source>
</evidence>
<dbReference type="Proteomes" id="UP000680866">
    <property type="component" value="Chromosome"/>
</dbReference>
<dbReference type="Gene3D" id="3.40.50.720">
    <property type="entry name" value="NAD(P)-binding Rossmann-like Domain"/>
    <property type="match status" value="1"/>
</dbReference>
<evidence type="ECO:0000259" key="6">
    <source>
        <dbReference type="PROSITE" id="PS50075"/>
    </source>
</evidence>
<dbReference type="InterPro" id="IPR025110">
    <property type="entry name" value="AMP-bd_C"/>
</dbReference>
<accession>A0A810N7D8</accession>
<dbReference type="SUPFAM" id="SSF52777">
    <property type="entry name" value="CoA-dependent acyltransferases"/>
    <property type="match status" value="4"/>
</dbReference>
<dbReference type="InterPro" id="IPR010080">
    <property type="entry name" value="Thioester_reductase-like_dom"/>
</dbReference>
<gene>
    <name evidence="7" type="ORF">Prubr_61980</name>
</gene>
<dbReference type="SUPFAM" id="SSF51735">
    <property type="entry name" value="NAD(P)-binding Rossmann-fold domains"/>
    <property type="match status" value="1"/>
</dbReference>
<dbReference type="FunFam" id="1.10.1200.10:FF:000005">
    <property type="entry name" value="Nonribosomal peptide synthetase 1"/>
    <property type="match status" value="1"/>
</dbReference>
<dbReference type="InterPro" id="IPR023213">
    <property type="entry name" value="CAT-like_dom_sf"/>
</dbReference>
<dbReference type="Gene3D" id="1.10.1200.10">
    <property type="entry name" value="ACP-like"/>
    <property type="match status" value="2"/>
</dbReference>
<dbReference type="CDD" id="cd05930">
    <property type="entry name" value="A_NRPS"/>
    <property type="match status" value="2"/>
</dbReference>
<protein>
    <recommendedName>
        <fullName evidence="6">Carrier domain-containing protein</fullName>
    </recommendedName>
</protein>
<dbReference type="PANTHER" id="PTHR45527">
    <property type="entry name" value="NONRIBOSOMAL PEPTIDE SYNTHETASE"/>
    <property type="match status" value="1"/>
</dbReference>
<dbReference type="GO" id="GO:0031177">
    <property type="term" value="F:phosphopantetheine binding"/>
    <property type="evidence" value="ECO:0007669"/>
    <property type="project" value="InterPro"/>
</dbReference>
<evidence type="ECO:0000256" key="2">
    <source>
        <dbReference type="ARBA" id="ARBA00006432"/>
    </source>
</evidence>
<dbReference type="Gene3D" id="3.30.300.30">
    <property type="match status" value="2"/>
</dbReference>
<organism evidence="7 8">
    <name type="scientific">Polymorphospora rubra</name>
    <dbReference type="NCBI Taxonomy" id="338584"/>
    <lineage>
        <taxon>Bacteria</taxon>
        <taxon>Bacillati</taxon>
        <taxon>Actinomycetota</taxon>
        <taxon>Actinomycetes</taxon>
        <taxon>Micromonosporales</taxon>
        <taxon>Micromonosporaceae</taxon>
        <taxon>Polymorphospora</taxon>
    </lineage>
</organism>
<dbReference type="InterPro" id="IPR006162">
    <property type="entry name" value="Ppantetheine_attach_site"/>
</dbReference>
<evidence type="ECO:0000256" key="3">
    <source>
        <dbReference type="ARBA" id="ARBA00022450"/>
    </source>
</evidence>
<feature type="domain" description="Carrier" evidence="6">
    <location>
        <begin position="2084"/>
        <end position="2158"/>
    </location>
</feature>
<dbReference type="Gene3D" id="3.30.559.30">
    <property type="entry name" value="Nonribosomal peptide synthetase, condensation domain"/>
    <property type="match status" value="2"/>
</dbReference>
<dbReference type="InterPro" id="IPR001242">
    <property type="entry name" value="Condensation_dom"/>
</dbReference>
<dbReference type="Pfam" id="PF13193">
    <property type="entry name" value="AMP-binding_C"/>
    <property type="match status" value="2"/>
</dbReference>
<dbReference type="InterPro" id="IPR010071">
    <property type="entry name" value="AA_adenyl_dom"/>
</dbReference>
<dbReference type="KEGG" id="pry:Prubr_61980"/>
<keyword evidence="4" id="KW-0597">Phosphoprotein</keyword>
<evidence type="ECO:0000256" key="4">
    <source>
        <dbReference type="ARBA" id="ARBA00022553"/>
    </source>
</evidence>
<dbReference type="SUPFAM" id="SSF47336">
    <property type="entry name" value="ACP-like"/>
    <property type="match status" value="2"/>
</dbReference>
<dbReference type="InterPro" id="IPR036291">
    <property type="entry name" value="NAD(P)-bd_dom_sf"/>
</dbReference>
<dbReference type="Pfam" id="PF00668">
    <property type="entry name" value="Condensation"/>
    <property type="match status" value="2"/>
</dbReference>
<dbReference type="NCBIfam" id="TIGR01733">
    <property type="entry name" value="AA-adenyl-dom"/>
    <property type="match status" value="2"/>
</dbReference>
<dbReference type="Pfam" id="PF00501">
    <property type="entry name" value="AMP-binding"/>
    <property type="match status" value="2"/>
</dbReference>
<dbReference type="SUPFAM" id="SSF56801">
    <property type="entry name" value="Acetyl-CoA synthetase-like"/>
    <property type="match status" value="2"/>
</dbReference>
<dbReference type="InterPro" id="IPR013120">
    <property type="entry name" value="FAR_NAD-bd"/>
</dbReference>
<dbReference type="PROSITE" id="PS50075">
    <property type="entry name" value="CARRIER"/>
    <property type="match status" value="2"/>
</dbReference>
<dbReference type="Pfam" id="PF07993">
    <property type="entry name" value="NAD_binding_4"/>
    <property type="match status" value="1"/>
</dbReference>
<comment type="similarity">
    <text evidence="2">Belongs to the ATP-dependent AMP-binding enzyme family.</text>
</comment>
<reference evidence="7" key="1">
    <citation type="submission" date="2020-08" db="EMBL/GenBank/DDBJ databases">
        <title>Whole genome shotgun sequence of Polymorphospora rubra NBRC 101157.</title>
        <authorList>
            <person name="Komaki H."/>
            <person name="Tamura T."/>
        </authorList>
    </citation>
    <scope>NUCLEOTIDE SEQUENCE</scope>
    <source>
        <strain evidence="7">NBRC 101157</strain>
    </source>
</reference>
<dbReference type="Gene3D" id="3.30.559.10">
    <property type="entry name" value="Chloramphenicol acetyltransferase-like domain"/>
    <property type="match status" value="2"/>
</dbReference>
<dbReference type="Gene3D" id="3.40.50.980">
    <property type="match status" value="4"/>
</dbReference>
<dbReference type="InterPro" id="IPR009081">
    <property type="entry name" value="PP-bd_ACP"/>
</dbReference>
<dbReference type="Gene3D" id="2.30.38.10">
    <property type="entry name" value="Luciferase, Domain 3"/>
    <property type="match status" value="2"/>
</dbReference>
<dbReference type="NCBIfam" id="TIGR01746">
    <property type="entry name" value="Thioester-redct"/>
    <property type="match status" value="1"/>
</dbReference>
<keyword evidence="3" id="KW-0596">Phosphopantetheine</keyword>
<dbReference type="PROSITE" id="PS00012">
    <property type="entry name" value="PHOSPHOPANTETHEINE"/>
    <property type="match status" value="2"/>
</dbReference>
<dbReference type="RefSeq" id="WP_212818321.1">
    <property type="nucleotide sequence ID" value="NZ_AP023359.1"/>
</dbReference>
<keyword evidence="5" id="KW-0436">Ligase</keyword>
<dbReference type="EMBL" id="AP023359">
    <property type="protein sequence ID" value="BCJ69177.1"/>
    <property type="molecule type" value="Genomic_DNA"/>
</dbReference>
<dbReference type="GO" id="GO:0008610">
    <property type="term" value="P:lipid biosynthetic process"/>
    <property type="evidence" value="ECO:0007669"/>
    <property type="project" value="UniProtKB-ARBA"/>
</dbReference>
<name>A0A810N7D8_9ACTN</name>
<keyword evidence="8" id="KW-1185">Reference proteome</keyword>
<dbReference type="InterPro" id="IPR036736">
    <property type="entry name" value="ACP-like_sf"/>
</dbReference>
<dbReference type="Pfam" id="PF00550">
    <property type="entry name" value="PP-binding"/>
    <property type="match status" value="2"/>
</dbReference>
<comment type="cofactor">
    <cofactor evidence="1">
        <name>pantetheine 4'-phosphate</name>
        <dbReference type="ChEBI" id="CHEBI:47942"/>
    </cofactor>
</comment>
<dbReference type="FunFam" id="3.40.50.980:FF:000001">
    <property type="entry name" value="Non-ribosomal peptide synthetase"/>
    <property type="match status" value="2"/>
</dbReference>
<dbReference type="InterPro" id="IPR045851">
    <property type="entry name" value="AMP-bd_C_sf"/>
</dbReference>
<dbReference type="InterPro" id="IPR020845">
    <property type="entry name" value="AMP-binding_CS"/>
</dbReference>
<dbReference type="InterPro" id="IPR000873">
    <property type="entry name" value="AMP-dep_synth/lig_dom"/>
</dbReference>
<dbReference type="GO" id="GO:0016874">
    <property type="term" value="F:ligase activity"/>
    <property type="evidence" value="ECO:0007669"/>
    <property type="project" value="UniProtKB-KW"/>
</dbReference>
<sequence>MNAEITDPARNDADARREALIRQRLAGGRGGRRDTIPHVDRGGRLPVSFGQQRLWFLTMLDPRSPEYLVPLVLRVTGDLDVAALGEAWRRLLVRHEVLRTRYQLADAEPIQVVDPAPDSAAIRFTDLTGLPAADRDRRALDLATADAAEPIDIGLEHPVRVHAIRLAPDRHLLAVVFHHIACDGWSMGVFINDLFTLYLHAIDAPDAPALPEPTVQYADFAAWQRGRLAGAELDRQLGHWRDRLTGLTPLELPTDRPRPAKRDWAGDRVLFTVPADLAGRLRDLGRRHDATLFTVGATAFQVLLSRYSGQRDISVGSAVAGRGRPEVRNLIGFFLNTVVLRATWSGDPSFADLLRDNRRTVLDALEHQEAPVQFLVDDVDRKRDRSRTPLFQVMFDLAESAPSAFTMPGLDVEAVDLVGAVAKHDLRLELSEQGDGSLRGVLEYPTALFDRATVERFAGHLRTLFDSVCTAPELTLSALEILDPAERELLLGAGPAPAARPAPRPVTAAVAEHAWHRPHETAVVAGPDRTTYAQLHERANRIAHHLRGRGVGPGSVVGVCLGRGPDLLPTLLGVWRAGAAYVPVDPGDPAERVGYVLRDAGAALVVTQTAYAGITATHSGPVLLVDADRAAIDAEPATDPAGEPDPDAVAYLIYTSGSTGRPKGVLVSHRGLANYLTWAADAYLTADGRGAPLFSSTAFDLVVTTLYLPLLAGQPVHLLPADLAVGDLGRALTEAAADGPFSFVKLTPGHLDVLTHQLTADQAARLAGHLVVGGEGFASRLADRWWDLAAGGKTRIVNEYGPTENTVANVAYFADGPPADPSAAAELLPIGRSMPGTTAYCLDAELRPQPVGVVGDLYLGGGQLAHGYRNLPAVTAERFVPDPYGPPGARLYRTGDRARVLAGGDIEFLGRVDDQIKVRGYRVETGEIVAALRRHPGVRDAVVTLRGTGSAGRTLVGYVVTTNPDALPIADLREMLAATLPDYMVPTHLVPLTELPLTSNGKTDLAALPDPDRAATSTDSALVAPRTAVEEQVAAVLRTVLGITEVGVDDDFFDLGGDSLSAVALVGDLRDAGLDIAVDDVFAHPTVAKLAELAAERPAVAGARAGVAPFALISDEDRRKLPADVEDAFPVSMLQAGMVFEMMGGGEVNYYHNATTYQIRDDAEFSVPAFEAAVRLLVERQEVLRTGFDLIGYSQPLQLIHRTAHLSTSAADLRHLTVAEQDEQIRQRMAAERADLFDLATPALLRLHAVVRTDTDWALVITECHPIMEGWSYHMLLMELLTYYRQIRDGQPPQPAQELGIRFADFIAAEQESLRSEDDRGYWRRTVEGAARLALPPGWATGDGPRGPLRVEVMFADLEDGLRALARTAEVPIKAVLHAAHLKVMSMLTDEPRFFGGLVCDTRPEVAGADRLYGLFLNTVPFPFELTAPTWRQLVRDVFAQEIELWPHRRYPMPAMQRELSANRRLVDVMFNYLDFRTVDMDLVDFAASIDDSQIEFKLSTTVFRQGLINLRMHPDAVSRPAGERLAAMYRQVLTEMAADPDGDALATYLPADERRRLVTEWNDTAVPRPPADLATLFERQTAAEPAATAAVLADGTTLSYAELDARANQLAHHLRGLGVGPEQFVGICAEPGPEMLVAVLGVVKADAAYLPLDPSHPTERLAYVLRDAGVAVLLTQERLADDLPPFMGQVVNLDTDWPEIAGADASTPARTAGPDSLVYAIYTSGSTGRPKGVMITHGGLANYLTWAVGAYTGPDGTGAPMLGSIAFDLAVTNLLVPLVAGRPVTLLPPGGEVEAVAGMLAGDGRFDLVKLTPGHLDVLRGLLPADTTVDAVGTFVVGGEQLPLETVLAWQELAPATRIVNEYGPTETVVGCVVHDVPADVDRTQPVAIGRPIDNTRLYVLDRHLQPVPVGATGELFIGGAGVARGYHGRPELTAERFVPDPYAPQPGGRLYRTGDLARYRADGNLEFLGRVDDQIKIRGYRIEPGEIETRLLAHPFVDEAVVVAHTGADGDRRLVAYAAGAGTQPSGAVLRDFLRETLPDYLVPATFVLLDALPRSAAGKIDRKALPSPDGARADLGTEFVAPRTATERRLCEIWERVLGVERIGIHDDLLDLGADSLSGLRVVAAATDLGLTMSPMDAIAFPTIAQLVRHLLGGGTEELDRMLRADSELDPAIRPAGPPADPTGPLLLTGATGFVGAFLLRELLDRTTNRVVCLVRGTSDEHARERLVAALHRWSAYHPQVDSRVDVVAGDLGAPHLGLSADRFAELADTVGAIYHNGADVNAVHPYQAMRRTNVDGTREIIRLACTGPTTPLHHVSTMSIFKVDAFDRWIDESSIQAEPPSSMSNGYGQSKWVAENLVREVSRRGLPTTIHRMAKVSWDTVTGTSNSADQFNRLIAAAVEVGAAPDFDYSMTLTPVDRVAAGIVDIAARPDAVGGCYHLISPHQVTWRQMRGWLATAGHPLAETDYAKWREALVDLSRQPGGERLNPLLMLLPRERDNFEVDALDDDYVPPTPTWWARHGGEIPPIHQEDFIRFLTHLRASS</sequence>
<dbReference type="PROSITE" id="PS00455">
    <property type="entry name" value="AMP_BINDING"/>
    <property type="match status" value="1"/>
</dbReference>
<dbReference type="InterPro" id="IPR020806">
    <property type="entry name" value="PKS_PP-bd"/>
</dbReference>
<dbReference type="CDD" id="cd05235">
    <property type="entry name" value="SDR_e1"/>
    <property type="match status" value="1"/>
</dbReference>
<dbReference type="FunFam" id="2.30.38.10:FF:000001">
    <property type="entry name" value="Non-ribosomal peptide synthetase PvdI"/>
    <property type="match status" value="1"/>
</dbReference>
<feature type="domain" description="Carrier" evidence="6">
    <location>
        <begin position="1024"/>
        <end position="1098"/>
    </location>
</feature>
<dbReference type="GO" id="GO:0043041">
    <property type="term" value="P:amino acid activation for nonribosomal peptide biosynthetic process"/>
    <property type="evidence" value="ECO:0007669"/>
    <property type="project" value="TreeGrafter"/>
</dbReference>
<evidence type="ECO:0000256" key="5">
    <source>
        <dbReference type="ARBA" id="ARBA00022598"/>
    </source>
</evidence>
<evidence type="ECO:0000313" key="8">
    <source>
        <dbReference type="Proteomes" id="UP000680866"/>
    </source>
</evidence>
<dbReference type="CDD" id="cd19531">
    <property type="entry name" value="LCL_NRPS-like"/>
    <property type="match status" value="1"/>
</dbReference>
<dbReference type="PANTHER" id="PTHR45527:SF1">
    <property type="entry name" value="FATTY ACID SYNTHASE"/>
    <property type="match status" value="1"/>
</dbReference>